<dbReference type="GO" id="GO:0005886">
    <property type="term" value="C:plasma membrane"/>
    <property type="evidence" value="ECO:0007669"/>
    <property type="project" value="TreeGrafter"/>
</dbReference>
<dbReference type="PANTHER" id="PTHR10241">
    <property type="entry name" value="LETHAL 2 GIANT LARVAE PROTEIN"/>
    <property type="match status" value="1"/>
</dbReference>
<reference evidence="1 2" key="1">
    <citation type="journal article" date="2013" name="BMC Genomics">
        <title>Reconstruction of the lipid metabolism for the microalga Monoraphidium neglectum from its genome sequence reveals characteristics suitable for biofuel production.</title>
        <authorList>
            <person name="Bogen C."/>
            <person name="Al-Dilaimi A."/>
            <person name="Albersmeier A."/>
            <person name="Wichmann J."/>
            <person name="Grundmann M."/>
            <person name="Rupp O."/>
            <person name="Lauersen K.J."/>
            <person name="Blifernez-Klassen O."/>
            <person name="Kalinowski J."/>
            <person name="Goesmann A."/>
            <person name="Mussgnug J.H."/>
            <person name="Kruse O."/>
        </authorList>
    </citation>
    <scope>NUCLEOTIDE SEQUENCE [LARGE SCALE GENOMIC DNA]</scope>
    <source>
        <strain evidence="1 2">SAG 48.87</strain>
    </source>
</reference>
<dbReference type="GO" id="GO:0006887">
    <property type="term" value="P:exocytosis"/>
    <property type="evidence" value="ECO:0007669"/>
    <property type="project" value="TreeGrafter"/>
</dbReference>
<dbReference type="PANTHER" id="PTHR10241:SF25">
    <property type="entry name" value="TOMOSYN, ISOFORM C"/>
    <property type="match status" value="1"/>
</dbReference>
<sequence>MKLFGWGSDTTQLPPDRLRVSQLACGVGCLQAASGIPLASDCCAYEPTQRLLAVSTTDGRVKIFGREGVERTLRCGSGAPHPAARQLLFLVNRGAVLRVDEAGRLQLWAIEPDAVGAGDAAAAGAAAGAGAPLQQLELGGGDAVTFAAAMQREPFLLLGCRSGAVRVAQMVNASGSGVTAARQVRGLKLTSYS</sequence>
<dbReference type="GO" id="GO:0005737">
    <property type="term" value="C:cytoplasm"/>
    <property type="evidence" value="ECO:0007669"/>
    <property type="project" value="TreeGrafter"/>
</dbReference>
<organism evidence="1 2">
    <name type="scientific">Monoraphidium neglectum</name>
    <dbReference type="NCBI Taxonomy" id="145388"/>
    <lineage>
        <taxon>Eukaryota</taxon>
        <taxon>Viridiplantae</taxon>
        <taxon>Chlorophyta</taxon>
        <taxon>core chlorophytes</taxon>
        <taxon>Chlorophyceae</taxon>
        <taxon>CS clade</taxon>
        <taxon>Sphaeropleales</taxon>
        <taxon>Selenastraceae</taxon>
        <taxon>Monoraphidium</taxon>
    </lineage>
</organism>
<dbReference type="AlphaFoldDB" id="A0A0D2N8Q5"/>
<dbReference type="InterPro" id="IPR036322">
    <property type="entry name" value="WD40_repeat_dom_sf"/>
</dbReference>
<name>A0A0D2N8Q5_9CHLO</name>
<evidence type="ECO:0000313" key="1">
    <source>
        <dbReference type="EMBL" id="KIZ02086.1"/>
    </source>
</evidence>
<dbReference type="GeneID" id="25738747"/>
<gene>
    <name evidence="1" type="ORF">MNEG_5870</name>
</gene>
<dbReference type="SUPFAM" id="SSF50978">
    <property type="entry name" value="WD40 repeat-like"/>
    <property type="match status" value="1"/>
</dbReference>
<dbReference type="EMBL" id="KK101125">
    <property type="protein sequence ID" value="KIZ02086.1"/>
    <property type="molecule type" value="Genomic_DNA"/>
</dbReference>
<dbReference type="STRING" id="145388.A0A0D2N8Q5"/>
<feature type="non-terminal residue" evidence="1">
    <location>
        <position position="193"/>
    </location>
</feature>
<dbReference type="KEGG" id="mng:MNEG_5870"/>
<dbReference type="Proteomes" id="UP000054498">
    <property type="component" value="Unassembled WGS sequence"/>
</dbReference>
<dbReference type="GO" id="GO:0005096">
    <property type="term" value="F:GTPase activator activity"/>
    <property type="evidence" value="ECO:0007669"/>
    <property type="project" value="TreeGrafter"/>
</dbReference>
<dbReference type="GO" id="GO:0006893">
    <property type="term" value="P:Golgi to plasma membrane transport"/>
    <property type="evidence" value="ECO:0007669"/>
    <property type="project" value="TreeGrafter"/>
</dbReference>
<accession>A0A0D2N8Q5</accession>
<dbReference type="GO" id="GO:0045159">
    <property type="term" value="F:myosin II binding"/>
    <property type="evidence" value="ECO:0007669"/>
    <property type="project" value="TreeGrafter"/>
</dbReference>
<protein>
    <submittedName>
        <fullName evidence="1">Uncharacterized protein</fullName>
    </submittedName>
</protein>
<dbReference type="OrthoDB" id="19944at2759"/>
<keyword evidence="2" id="KW-1185">Reference proteome</keyword>
<dbReference type="GO" id="GO:0019905">
    <property type="term" value="F:syntaxin binding"/>
    <property type="evidence" value="ECO:0007669"/>
    <property type="project" value="TreeGrafter"/>
</dbReference>
<proteinExistence type="predicted"/>
<evidence type="ECO:0000313" key="2">
    <source>
        <dbReference type="Proteomes" id="UP000054498"/>
    </source>
</evidence>
<dbReference type="RefSeq" id="XP_013901105.1">
    <property type="nucleotide sequence ID" value="XM_014045651.1"/>
</dbReference>